<evidence type="ECO:0000256" key="10">
    <source>
        <dbReference type="RuleBase" id="RU367135"/>
    </source>
</evidence>
<evidence type="ECO:0000256" key="4">
    <source>
        <dbReference type="ARBA" id="ARBA00022598"/>
    </source>
</evidence>
<dbReference type="InterPro" id="IPR014746">
    <property type="entry name" value="Gln_synth/guanido_kin_cat_dom"/>
</dbReference>
<evidence type="ECO:0000256" key="5">
    <source>
        <dbReference type="ARBA" id="ARBA00022684"/>
    </source>
</evidence>
<comment type="catalytic activity">
    <reaction evidence="10">
        <text>L-cysteine + L-glutamate + ATP = gamma-L-glutamyl-L-cysteine + ADP + phosphate + H(+)</text>
        <dbReference type="Rhea" id="RHEA:13285"/>
        <dbReference type="ChEBI" id="CHEBI:15378"/>
        <dbReference type="ChEBI" id="CHEBI:29985"/>
        <dbReference type="ChEBI" id="CHEBI:30616"/>
        <dbReference type="ChEBI" id="CHEBI:35235"/>
        <dbReference type="ChEBI" id="CHEBI:43474"/>
        <dbReference type="ChEBI" id="CHEBI:58173"/>
        <dbReference type="ChEBI" id="CHEBI:456216"/>
        <dbReference type="EC" id="6.3.2.2"/>
    </reaction>
</comment>
<keyword evidence="6 10" id="KW-0547">Nucleotide-binding</keyword>
<dbReference type="GO" id="GO:0005524">
    <property type="term" value="F:ATP binding"/>
    <property type="evidence" value="ECO:0007669"/>
    <property type="project" value="UniProtKB-UniRule"/>
</dbReference>
<proteinExistence type="inferred from homology"/>
<evidence type="ECO:0000256" key="6">
    <source>
        <dbReference type="ARBA" id="ARBA00022741"/>
    </source>
</evidence>
<keyword evidence="4 10" id="KW-0436">Ligase</keyword>
<gene>
    <name evidence="11" type="ORF">BB560_003286</name>
</gene>
<dbReference type="GO" id="GO:0017109">
    <property type="term" value="C:glutamate-cysteine ligase complex"/>
    <property type="evidence" value="ECO:0007669"/>
    <property type="project" value="TreeGrafter"/>
</dbReference>
<evidence type="ECO:0000313" key="11">
    <source>
        <dbReference type="EMBL" id="PVV02265.1"/>
    </source>
</evidence>
<sequence>MGLLSLGTPLNWNEAKKYAEHVRENGILQFLNIWRKIKHKDRDSLLWGDEIEYILVKFDHENKKARVTTGAHKILEQLQQVETDYLEKKEQGIKNLPPLKSLWRPEFGDFMVEGTPGEPYGSNLDDLLAVEDNMKNRQ</sequence>
<dbReference type="GO" id="GO:0004357">
    <property type="term" value="F:glutamate-cysteine ligase activity"/>
    <property type="evidence" value="ECO:0007669"/>
    <property type="project" value="UniProtKB-UniRule"/>
</dbReference>
<dbReference type="OrthoDB" id="7939818at2759"/>
<comment type="similarity">
    <text evidence="2 10">Belongs to the glutamate--cysteine ligase type 3 family.</text>
</comment>
<accession>A0A2T9ZCH0</accession>
<dbReference type="Gene3D" id="3.30.590.50">
    <property type="match status" value="1"/>
</dbReference>
<dbReference type="EC" id="6.3.2.2" evidence="3 10"/>
<keyword evidence="5 10" id="KW-0317">Glutathione biosynthesis</keyword>
<evidence type="ECO:0000256" key="7">
    <source>
        <dbReference type="ARBA" id="ARBA00022840"/>
    </source>
</evidence>
<name>A0A2T9ZCH0_9FUNG</name>
<evidence type="ECO:0000256" key="1">
    <source>
        <dbReference type="ARBA" id="ARBA00005006"/>
    </source>
</evidence>
<feature type="non-terminal residue" evidence="11">
    <location>
        <position position="138"/>
    </location>
</feature>
<dbReference type="EMBL" id="MBFS01000540">
    <property type="protein sequence ID" value="PVV02265.1"/>
    <property type="molecule type" value="Genomic_DNA"/>
</dbReference>
<protein>
    <recommendedName>
        <fullName evidence="3 10">Glutamate--cysteine ligase</fullName>
        <ecNumber evidence="3 10">6.3.2.2</ecNumber>
    </recommendedName>
    <alternativeName>
        <fullName evidence="9 10">Gamma-ECS</fullName>
    </alternativeName>
    <alternativeName>
        <fullName evidence="8 10">Gamma-glutamylcysteine synthetase</fullName>
    </alternativeName>
</protein>
<dbReference type="PANTHER" id="PTHR11164">
    <property type="entry name" value="GLUTAMATE CYSTEINE LIGASE"/>
    <property type="match status" value="1"/>
</dbReference>
<dbReference type="SUPFAM" id="SSF55931">
    <property type="entry name" value="Glutamine synthetase/guanido kinase"/>
    <property type="match status" value="1"/>
</dbReference>
<dbReference type="InterPro" id="IPR004308">
    <property type="entry name" value="GCS"/>
</dbReference>
<reference evidence="11 12" key="1">
    <citation type="journal article" date="2018" name="MBio">
        <title>Comparative Genomics Reveals the Core Gene Toolbox for the Fungus-Insect Symbiosis.</title>
        <authorList>
            <person name="Wang Y."/>
            <person name="Stata M."/>
            <person name="Wang W."/>
            <person name="Stajich J.E."/>
            <person name="White M.M."/>
            <person name="Moncalvo J.M."/>
        </authorList>
    </citation>
    <scope>NUCLEOTIDE SEQUENCE [LARGE SCALE GENOMIC DNA]</scope>
    <source>
        <strain evidence="11 12">SC-DP-2</strain>
    </source>
</reference>
<keyword evidence="7 10" id="KW-0067">ATP-binding</keyword>
<evidence type="ECO:0000313" key="12">
    <source>
        <dbReference type="Proteomes" id="UP000245609"/>
    </source>
</evidence>
<evidence type="ECO:0000256" key="9">
    <source>
        <dbReference type="ARBA" id="ARBA00032122"/>
    </source>
</evidence>
<dbReference type="GO" id="GO:0006750">
    <property type="term" value="P:glutathione biosynthetic process"/>
    <property type="evidence" value="ECO:0007669"/>
    <property type="project" value="UniProtKB-UniRule"/>
</dbReference>
<dbReference type="Proteomes" id="UP000245609">
    <property type="component" value="Unassembled WGS sequence"/>
</dbReference>
<evidence type="ECO:0000256" key="8">
    <source>
        <dbReference type="ARBA" id="ARBA00030585"/>
    </source>
</evidence>
<dbReference type="PANTHER" id="PTHR11164:SF0">
    <property type="entry name" value="GLUTAMATE--CYSTEINE LIGASE CATALYTIC SUBUNIT"/>
    <property type="match status" value="1"/>
</dbReference>
<dbReference type="AlphaFoldDB" id="A0A2T9ZCH0"/>
<comment type="pathway">
    <text evidence="1 10">Sulfur metabolism; glutathione biosynthesis; glutathione from L-cysteine and L-glutamate: step 1/2.</text>
</comment>
<keyword evidence="12" id="KW-1185">Reference proteome</keyword>
<evidence type="ECO:0000256" key="3">
    <source>
        <dbReference type="ARBA" id="ARBA00012220"/>
    </source>
</evidence>
<organism evidence="11 12">
    <name type="scientific">Smittium megazygosporum</name>
    <dbReference type="NCBI Taxonomy" id="133381"/>
    <lineage>
        <taxon>Eukaryota</taxon>
        <taxon>Fungi</taxon>
        <taxon>Fungi incertae sedis</taxon>
        <taxon>Zoopagomycota</taxon>
        <taxon>Kickxellomycotina</taxon>
        <taxon>Harpellomycetes</taxon>
        <taxon>Harpellales</taxon>
        <taxon>Legeriomycetaceae</taxon>
        <taxon>Smittium</taxon>
    </lineage>
</organism>
<comment type="caution">
    <text evidence="11">The sequence shown here is derived from an EMBL/GenBank/DDBJ whole genome shotgun (WGS) entry which is preliminary data.</text>
</comment>
<dbReference type="STRING" id="133381.A0A2T9ZCH0"/>
<dbReference type="UniPathway" id="UPA00142">
    <property type="reaction ID" value="UER00209"/>
</dbReference>
<evidence type="ECO:0000256" key="2">
    <source>
        <dbReference type="ARBA" id="ARBA00008100"/>
    </source>
</evidence>